<dbReference type="RefSeq" id="WP_106698755.1">
    <property type="nucleotide sequence ID" value="NZ_CP118137.1"/>
</dbReference>
<dbReference type="AlphaFoldDB" id="A0AAX3FVF1"/>
<dbReference type="EMBL" id="LR134334">
    <property type="protein sequence ID" value="VEF74794.1"/>
    <property type="molecule type" value="Genomic_DNA"/>
</dbReference>
<protein>
    <submittedName>
        <fullName evidence="3">Membrane protein</fullName>
    </submittedName>
</protein>
<feature type="transmembrane region" description="Helical" evidence="2">
    <location>
        <begin position="269"/>
        <end position="288"/>
    </location>
</feature>
<feature type="transmembrane region" description="Helical" evidence="2">
    <location>
        <begin position="195"/>
        <end position="215"/>
    </location>
</feature>
<feature type="compositionally biased region" description="Low complexity" evidence="1">
    <location>
        <begin position="101"/>
        <end position="112"/>
    </location>
</feature>
<dbReference type="PANTHER" id="PTHR34980">
    <property type="entry name" value="INNER MEMBRANE PROTEIN-RELATED-RELATED"/>
    <property type="match status" value="1"/>
</dbReference>
<dbReference type="InterPro" id="IPR008523">
    <property type="entry name" value="DUF805"/>
</dbReference>
<keyword evidence="2" id="KW-0472">Membrane</keyword>
<evidence type="ECO:0000313" key="3">
    <source>
        <dbReference type="EMBL" id="VEF74794.1"/>
    </source>
</evidence>
<feature type="transmembrane region" description="Helical" evidence="2">
    <location>
        <begin position="166"/>
        <end position="189"/>
    </location>
</feature>
<gene>
    <name evidence="3" type="ORF">NCTC7357_03116</name>
</gene>
<sequence length="291" mass="30775">MSQDRFKIVFDGALLPGVDLEHAKQKIAKLFKSDIAAIEPLFKGQNITLKRDLSQQDADIYLAALNQAGIDPRVEPDLAPGASQPVPQPAPAVPTPPPSPSAASPQAEPTTTNDWQRPAPAPTPEPMAGAGTSPYTPPQATVGDPLPEFGELKFYTVDGRIGRLRYLAWTLALILLATLVGGFLTAALIGNGLQVTGMIFLGVVALAFAYLNITISVQRLHDLGWSGWLWLLNLLPFVYAVFPLLLAVLPGNTGANRYGAPPPPNSSAVKGLAALWIIVLPLSLIGGLSSV</sequence>
<name>A0AAX3FVF1_9PSED</name>
<evidence type="ECO:0000313" key="4">
    <source>
        <dbReference type="Proteomes" id="UP000277437"/>
    </source>
</evidence>
<organism evidence="3 4">
    <name type="scientific">Pseudomonas chlororaphis</name>
    <dbReference type="NCBI Taxonomy" id="587753"/>
    <lineage>
        <taxon>Bacteria</taxon>
        <taxon>Pseudomonadati</taxon>
        <taxon>Pseudomonadota</taxon>
        <taxon>Gammaproteobacteria</taxon>
        <taxon>Pseudomonadales</taxon>
        <taxon>Pseudomonadaceae</taxon>
        <taxon>Pseudomonas</taxon>
    </lineage>
</organism>
<reference evidence="3 4" key="1">
    <citation type="submission" date="2018-12" db="EMBL/GenBank/DDBJ databases">
        <authorList>
            <consortium name="Pathogen Informatics"/>
        </authorList>
    </citation>
    <scope>NUCLEOTIDE SEQUENCE [LARGE SCALE GENOMIC DNA]</scope>
    <source>
        <strain evidence="3 4">NCTC7357</strain>
    </source>
</reference>
<dbReference type="Pfam" id="PF05656">
    <property type="entry name" value="DUF805"/>
    <property type="match status" value="1"/>
</dbReference>
<proteinExistence type="predicted"/>
<dbReference type="PANTHER" id="PTHR34980:SF3">
    <property type="entry name" value="BLR8105 PROTEIN"/>
    <property type="match status" value="1"/>
</dbReference>
<keyword evidence="2" id="KW-1133">Transmembrane helix</keyword>
<accession>A0AAX3FVF1</accession>
<evidence type="ECO:0000256" key="1">
    <source>
        <dbReference type="SAM" id="MobiDB-lite"/>
    </source>
</evidence>
<feature type="region of interest" description="Disordered" evidence="1">
    <location>
        <begin position="72"/>
        <end position="142"/>
    </location>
</feature>
<evidence type="ECO:0000256" key="2">
    <source>
        <dbReference type="SAM" id="Phobius"/>
    </source>
</evidence>
<dbReference type="GO" id="GO:0005886">
    <property type="term" value="C:plasma membrane"/>
    <property type="evidence" value="ECO:0007669"/>
    <property type="project" value="TreeGrafter"/>
</dbReference>
<dbReference type="Proteomes" id="UP000277437">
    <property type="component" value="Chromosome"/>
</dbReference>
<feature type="transmembrane region" description="Helical" evidence="2">
    <location>
        <begin position="227"/>
        <end position="249"/>
    </location>
</feature>
<keyword evidence="2" id="KW-0812">Transmembrane</keyword>
<feature type="compositionally biased region" description="Pro residues" evidence="1">
    <location>
        <begin position="86"/>
        <end position="100"/>
    </location>
</feature>